<dbReference type="EMBL" id="CP142726">
    <property type="protein sequence ID" value="WUR02368.1"/>
    <property type="molecule type" value="Genomic_DNA"/>
</dbReference>
<organism evidence="2 3">
    <name type="scientific">Vairimorpha necatrix</name>
    <dbReference type="NCBI Taxonomy" id="6039"/>
    <lineage>
        <taxon>Eukaryota</taxon>
        <taxon>Fungi</taxon>
        <taxon>Fungi incertae sedis</taxon>
        <taxon>Microsporidia</taxon>
        <taxon>Nosematidae</taxon>
        <taxon>Vairimorpha</taxon>
    </lineage>
</organism>
<dbReference type="Proteomes" id="UP001334084">
    <property type="component" value="Chromosome 1"/>
</dbReference>
<evidence type="ECO:0000313" key="2">
    <source>
        <dbReference type="EMBL" id="WUR02368.1"/>
    </source>
</evidence>
<sequence length="231" mass="26950">MLFFYFSTLLRILLAESETYTAVLTIENLQENCAISSELDNTTFSINKFYKLVLKFRIDDKSDIHINVDDEYVKISELKGSCSIEGYDYNGKLLSLLRLFEKKDLVIIFKGSPKASFRFRCQKRLRCLSSLDGKSGRINVLGTNAFSDDFFSKIFFDQKPNSITTINRQNNNYVLTNNYYENPKKCFNNEEEFSTNQNVQIVKTKQIEFTTDKDLRISFLNCEDYEQKSDV</sequence>
<dbReference type="GeneID" id="90540170"/>
<gene>
    <name evidence="2" type="ORF">VNE69_01306</name>
</gene>
<keyword evidence="1" id="KW-0732">Signal</keyword>
<feature type="chain" id="PRO_5043691030" evidence="1">
    <location>
        <begin position="18"/>
        <end position="231"/>
    </location>
</feature>
<name>A0AAX4J8Y4_9MICR</name>
<proteinExistence type="predicted"/>
<evidence type="ECO:0000313" key="3">
    <source>
        <dbReference type="Proteomes" id="UP001334084"/>
    </source>
</evidence>
<dbReference type="KEGG" id="vnx:VNE69_01306"/>
<accession>A0AAX4J8Y4</accession>
<keyword evidence="3" id="KW-1185">Reference proteome</keyword>
<feature type="signal peptide" evidence="1">
    <location>
        <begin position="1"/>
        <end position="17"/>
    </location>
</feature>
<protein>
    <submittedName>
        <fullName evidence="2">SP-containing protein</fullName>
    </submittedName>
</protein>
<dbReference type="RefSeq" id="XP_065328513.1">
    <property type="nucleotide sequence ID" value="XM_065472441.1"/>
</dbReference>
<dbReference type="AlphaFoldDB" id="A0AAX4J8Y4"/>
<reference evidence="2" key="1">
    <citation type="journal article" date="2024" name="BMC Genomics">
        <title>Functional annotation of a divergent genome using sequence and structure-based similarity.</title>
        <authorList>
            <person name="Svedberg D."/>
            <person name="Winiger R.R."/>
            <person name="Berg A."/>
            <person name="Sharma H."/>
            <person name="Tellgren-Roth C."/>
            <person name="Debrunner-Vossbrinck B.A."/>
            <person name="Vossbrinck C.R."/>
            <person name="Barandun J."/>
        </authorList>
    </citation>
    <scope>NUCLEOTIDE SEQUENCE</scope>
    <source>
        <strain evidence="2">Illinois isolate</strain>
    </source>
</reference>
<evidence type="ECO:0000256" key="1">
    <source>
        <dbReference type="SAM" id="SignalP"/>
    </source>
</evidence>